<dbReference type="GO" id="GO:0085020">
    <property type="term" value="P:protein K6-linked ubiquitination"/>
    <property type="evidence" value="ECO:0007669"/>
    <property type="project" value="TreeGrafter"/>
</dbReference>
<dbReference type="GO" id="GO:0070531">
    <property type="term" value="C:BRCA1-A complex"/>
    <property type="evidence" value="ECO:0007669"/>
    <property type="project" value="TreeGrafter"/>
</dbReference>
<name>X1CBE3_9ZZZZ</name>
<dbReference type="SUPFAM" id="SSF48403">
    <property type="entry name" value="Ankyrin repeat"/>
    <property type="match status" value="1"/>
</dbReference>
<evidence type="ECO:0000256" key="2">
    <source>
        <dbReference type="ARBA" id="ARBA00023043"/>
    </source>
</evidence>
<comment type="caution">
    <text evidence="3">The sequence shown here is derived from an EMBL/GenBank/DDBJ whole genome shotgun (WGS) entry which is preliminary data.</text>
</comment>
<feature type="non-terminal residue" evidence="3">
    <location>
        <position position="187"/>
    </location>
</feature>
<keyword evidence="1" id="KW-0677">Repeat</keyword>
<accession>X1CBE3</accession>
<dbReference type="PANTHER" id="PTHR24171:SF8">
    <property type="entry name" value="BRCA1-ASSOCIATED RING DOMAIN PROTEIN 1"/>
    <property type="match status" value="1"/>
</dbReference>
<dbReference type="Pfam" id="PF12796">
    <property type="entry name" value="Ank_2"/>
    <property type="match status" value="1"/>
</dbReference>
<dbReference type="PROSITE" id="PS50297">
    <property type="entry name" value="ANK_REP_REGION"/>
    <property type="match status" value="1"/>
</dbReference>
<reference evidence="3" key="1">
    <citation type="journal article" date="2014" name="Front. Microbiol.">
        <title>High frequency of phylogenetically diverse reductive dehalogenase-homologous genes in deep subseafloor sedimentary metagenomes.</title>
        <authorList>
            <person name="Kawai M."/>
            <person name="Futagami T."/>
            <person name="Toyoda A."/>
            <person name="Takaki Y."/>
            <person name="Nishi S."/>
            <person name="Hori S."/>
            <person name="Arai W."/>
            <person name="Tsubouchi T."/>
            <person name="Morono Y."/>
            <person name="Uchiyama I."/>
            <person name="Ito T."/>
            <person name="Fujiyama A."/>
            <person name="Inagaki F."/>
            <person name="Takami H."/>
        </authorList>
    </citation>
    <scope>NUCLEOTIDE SEQUENCE</scope>
    <source>
        <strain evidence="3">Expedition CK06-06</strain>
    </source>
</reference>
<proteinExistence type="predicted"/>
<dbReference type="AlphaFoldDB" id="X1CBE3"/>
<evidence type="ECO:0000256" key="1">
    <source>
        <dbReference type="ARBA" id="ARBA00022737"/>
    </source>
</evidence>
<organism evidence="3">
    <name type="scientific">marine sediment metagenome</name>
    <dbReference type="NCBI Taxonomy" id="412755"/>
    <lineage>
        <taxon>unclassified sequences</taxon>
        <taxon>metagenomes</taxon>
        <taxon>ecological metagenomes</taxon>
    </lineage>
</organism>
<gene>
    <name evidence="3" type="ORF">S01H4_46762</name>
</gene>
<dbReference type="InterPro" id="IPR002110">
    <property type="entry name" value="Ankyrin_rpt"/>
</dbReference>
<dbReference type="PANTHER" id="PTHR24171">
    <property type="entry name" value="ANKYRIN REPEAT DOMAIN-CONTAINING PROTEIN 39-RELATED"/>
    <property type="match status" value="1"/>
</dbReference>
<dbReference type="SMART" id="SM00248">
    <property type="entry name" value="ANK"/>
    <property type="match status" value="2"/>
</dbReference>
<dbReference type="PROSITE" id="PS50088">
    <property type="entry name" value="ANK_REPEAT"/>
    <property type="match status" value="2"/>
</dbReference>
<sequence>MLKPGYFDCVLLLVEAGADLLIRDGEKRTPLDHALARGENDPIWLYVKERIIKITYAYLHDKNPATRSIPRDMDLLNTLIAYGFEEEVAEFLAYTPDINSLRNYLEITPLYWAVSCGNSVIIEKLLVAGADPNLTQITKKYPKKDKWGFTPLMEAVVKNNVTNVHLLLKYQADIHVKDAHGKTAYDH</sequence>
<dbReference type="EMBL" id="BART01026169">
    <property type="protein sequence ID" value="GAG93648.1"/>
    <property type="molecule type" value="Genomic_DNA"/>
</dbReference>
<keyword evidence="2" id="KW-0040">ANK repeat</keyword>
<protein>
    <submittedName>
        <fullName evidence="3">Uncharacterized protein</fullName>
    </submittedName>
</protein>
<evidence type="ECO:0000313" key="3">
    <source>
        <dbReference type="EMBL" id="GAG93648.1"/>
    </source>
</evidence>
<dbReference type="GO" id="GO:0004842">
    <property type="term" value="F:ubiquitin-protein transferase activity"/>
    <property type="evidence" value="ECO:0007669"/>
    <property type="project" value="TreeGrafter"/>
</dbReference>
<dbReference type="InterPro" id="IPR036770">
    <property type="entry name" value="Ankyrin_rpt-contain_sf"/>
</dbReference>
<dbReference type="GO" id="GO:0031436">
    <property type="term" value="C:BRCA1-BARD1 complex"/>
    <property type="evidence" value="ECO:0007669"/>
    <property type="project" value="TreeGrafter"/>
</dbReference>
<dbReference type="Gene3D" id="1.25.40.20">
    <property type="entry name" value="Ankyrin repeat-containing domain"/>
    <property type="match status" value="2"/>
</dbReference>